<comment type="caution">
    <text evidence="14">The sequence shown here is derived from an EMBL/GenBank/DDBJ whole genome shotgun (WGS) entry which is preliminary data.</text>
</comment>
<reference evidence="14" key="1">
    <citation type="submission" date="2024-03" db="EMBL/GenBank/DDBJ databases">
        <title>Human intestinal bacterial collection.</title>
        <authorList>
            <person name="Pauvert C."/>
            <person name="Hitch T.C.A."/>
            <person name="Clavel T."/>
        </authorList>
    </citation>
    <scope>NUCLEOTIDE SEQUENCE [LARGE SCALE GENOMIC DNA]</scope>
    <source>
        <strain evidence="14">CLA-AA-H89B</strain>
    </source>
</reference>
<dbReference type="SMART" id="SM00304">
    <property type="entry name" value="HAMP"/>
    <property type="match status" value="1"/>
</dbReference>
<dbReference type="Gene3D" id="6.10.340.10">
    <property type="match status" value="1"/>
</dbReference>
<dbReference type="InterPro" id="IPR003594">
    <property type="entry name" value="HATPase_dom"/>
</dbReference>
<dbReference type="InterPro" id="IPR050640">
    <property type="entry name" value="Bact_2-comp_sensor_kinase"/>
</dbReference>
<accession>A0ABV1H4E5</accession>
<dbReference type="GO" id="GO:0016301">
    <property type="term" value="F:kinase activity"/>
    <property type="evidence" value="ECO:0007669"/>
    <property type="project" value="UniProtKB-KW"/>
</dbReference>
<evidence type="ECO:0000256" key="2">
    <source>
        <dbReference type="ARBA" id="ARBA00022475"/>
    </source>
</evidence>
<dbReference type="PANTHER" id="PTHR34220:SF11">
    <property type="entry name" value="SENSOR PROTEIN KINASE HPTS"/>
    <property type="match status" value="1"/>
</dbReference>
<evidence type="ECO:0000313" key="15">
    <source>
        <dbReference type="Proteomes" id="UP001546774"/>
    </source>
</evidence>
<evidence type="ECO:0000256" key="12">
    <source>
        <dbReference type="SAM" id="Phobius"/>
    </source>
</evidence>
<dbReference type="PANTHER" id="PTHR34220">
    <property type="entry name" value="SENSOR HISTIDINE KINASE YPDA"/>
    <property type="match status" value="1"/>
</dbReference>
<keyword evidence="7 14" id="KW-0418">Kinase</keyword>
<dbReference type="InterPro" id="IPR010559">
    <property type="entry name" value="Sig_transdc_His_kin_internal"/>
</dbReference>
<dbReference type="CDD" id="cd06225">
    <property type="entry name" value="HAMP"/>
    <property type="match status" value="1"/>
</dbReference>
<keyword evidence="9 12" id="KW-1133">Transmembrane helix</keyword>
<keyword evidence="15" id="KW-1185">Reference proteome</keyword>
<evidence type="ECO:0000256" key="3">
    <source>
        <dbReference type="ARBA" id="ARBA00022553"/>
    </source>
</evidence>
<name>A0ABV1H4E5_9FIRM</name>
<evidence type="ECO:0000256" key="9">
    <source>
        <dbReference type="ARBA" id="ARBA00022989"/>
    </source>
</evidence>
<evidence type="ECO:0000256" key="10">
    <source>
        <dbReference type="ARBA" id="ARBA00023012"/>
    </source>
</evidence>
<evidence type="ECO:0000256" key="8">
    <source>
        <dbReference type="ARBA" id="ARBA00022840"/>
    </source>
</evidence>
<proteinExistence type="predicted"/>
<dbReference type="Pfam" id="PF00672">
    <property type="entry name" value="HAMP"/>
    <property type="match status" value="1"/>
</dbReference>
<dbReference type="SUPFAM" id="SSF158472">
    <property type="entry name" value="HAMP domain-like"/>
    <property type="match status" value="1"/>
</dbReference>
<keyword evidence="5 12" id="KW-0812">Transmembrane</keyword>
<feature type="domain" description="HAMP" evidence="13">
    <location>
        <begin position="198"/>
        <end position="251"/>
    </location>
</feature>
<keyword evidence="2" id="KW-1003">Cell membrane</keyword>
<organism evidence="14 15">
    <name type="scientific">Lachnospira intestinalis</name>
    <dbReference type="NCBI Taxonomy" id="3133158"/>
    <lineage>
        <taxon>Bacteria</taxon>
        <taxon>Bacillati</taxon>
        <taxon>Bacillota</taxon>
        <taxon>Clostridia</taxon>
        <taxon>Lachnospirales</taxon>
        <taxon>Lachnospiraceae</taxon>
        <taxon>Lachnospira</taxon>
    </lineage>
</organism>
<evidence type="ECO:0000313" key="14">
    <source>
        <dbReference type="EMBL" id="MEQ2554566.1"/>
    </source>
</evidence>
<dbReference type="Proteomes" id="UP001546774">
    <property type="component" value="Unassembled WGS sequence"/>
</dbReference>
<dbReference type="Gene3D" id="3.30.565.10">
    <property type="entry name" value="Histidine kinase-like ATPase, C-terminal domain"/>
    <property type="match status" value="1"/>
</dbReference>
<keyword evidence="3" id="KW-0597">Phosphoprotein</keyword>
<dbReference type="PROSITE" id="PS50885">
    <property type="entry name" value="HAMP"/>
    <property type="match status" value="1"/>
</dbReference>
<dbReference type="EMBL" id="JBBMFS010000004">
    <property type="protein sequence ID" value="MEQ2554566.1"/>
    <property type="molecule type" value="Genomic_DNA"/>
</dbReference>
<dbReference type="SUPFAM" id="SSF55874">
    <property type="entry name" value="ATPase domain of HSP90 chaperone/DNA topoisomerase II/histidine kinase"/>
    <property type="match status" value="1"/>
</dbReference>
<feature type="transmembrane region" description="Helical" evidence="12">
    <location>
        <begin position="170"/>
        <end position="192"/>
    </location>
</feature>
<comment type="subcellular location">
    <subcellularLocation>
        <location evidence="1">Cell membrane</location>
        <topology evidence="1">Multi-pass membrane protein</topology>
    </subcellularLocation>
</comment>
<dbReference type="InterPro" id="IPR036890">
    <property type="entry name" value="HATPase_C_sf"/>
</dbReference>
<dbReference type="Pfam" id="PF06580">
    <property type="entry name" value="His_kinase"/>
    <property type="match status" value="1"/>
</dbReference>
<evidence type="ECO:0000256" key="7">
    <source>
        <dbReference type="ARBA" id="ARBA00022777"/>
    </source>
</evidence>
<evidence type="ECO:0000256" key="6">
    <source>
        <dbReference type="ARBA" id="ARBA00022741"/>
    </source>
</evidence>
<evidence type="ECO:0000256" key="1">
    <source>
        <dbReference type="ARBA" id="ARBA00004651"/>
    </source>
</evidence>
<evidence type="ECO:0000259" key="13">
    <source>
        <dbReference type="PROSITE" id="PS50885"/>
    </source>
</evidence>
<keyword evidence="11 12" id="KW-0472">Membrane</keyword>
<keyword evidence="6" id="KW-0547">Nucleotide-binding</keyword>
<evidence type="ECO:0000256" key="4">
    <source>
        <dbReference type="ARBA" id="ARBA00022679"/>
    </source>
</evidence>
<keyword evidence="10" id="KW-0902">Two-component regulatory system</keyword>
<evidence type="ECO:0000256" key="5">
    <source>
        <dbReference type="ARBA" id="ARBA00022692"/>
    </source>
</evidence>
<dbReference type="Pfam" id="PF02518">
    <property type="entry name" value="HATPase_c"/>
    <property type="match status" value="1"/>
</dbReference>
<keyword evidence="8" id="KW-0067">ATP-binding</keyword>
<gene>
    <name evidence="14" type="ORF">WMO37_05960</name>
</gene>
<protein>
    <submittedName>
        <fullName evidence="14">Histidine kinase</fullName>
    </submittedName>
</protein>
<dbReference type="InterPro" id="IPR003660">
    <property type="entry name" value="HAMP_dom"/>
</dbReference>
<feature type="transmembrane region" description="Helical" evidence="12">
    <location>
        <begin position="9"/>
        <end position="30"/>
    </location>
</feature>
<sequence length="493" mass="57046">MSLKRKFQYVYTISSAVIAAALVLGILLSVKGMDMLTNTLDNNEKAIELYRAVTKEHNTLKLYFEDAQTILPEQIDEVRNDTKRILKKIPADYNGMNEEQYIVIQSIHNTYDSYDTIYRSITESNLSEKEYRNAIDNCYKAQNYLEDYVKKYESITVSLGNEQYNGQKKLFYIIPVICIIIAFVVIVLFIWIRLFMSRSIVKPILMLSDEARRISMNDYSGDDIIIKGDDEISLLIKEFTEMKHSTKNYIVTLKEKHKVEQQLEHMRFEMLKNQINPHFLFNTLNLIAGTAEIEDAVTTEKMINTLSRLFRYNLKTQTSIMPLEQEVKIMDDYMYLQQMRFGQRIKYMCDVDKECMDELVPAFVLQPLIENAIIHGLSSSSKGGLIYVRCFKKEDKMWLSVADTGIGIERDKLENIRRYIDNIFLSPNTKPAAATENDNKSDADNGIKRKTVGVGIGNIAYRIKGMYNNSGIKIYSVKERGTVIQIFFGNYSK</sequence>
<keyword evidence="4" id="KW-0808">Transferase</keyword>
<evidence type="ECO:0000256" key="11">
    <source>
        <dbReference type="ARBA" id="ARBA00023136"/>
    </source>
</evidence>